<name>A0A0R2ILK0_9LACO</name>
<evidence type="ECO:0000256" key="14">
    <source>
        <dbReference type="ARBA" id="ARBA00023118"/>
    </source>
</evidence>
<keyword evidence="6 16" id="KW-0479">Metal-binding</keyword>
<dbReference type="InterPro" id="IPR011604">
    <property type="entry name" value="PDDEXK-like_dom_sf"/>
</dbReference>
<dbReference type="InterPro" id="IPR013343">
    <property type="entry name" value="CRISPR-assoc_prot_Cas4"/>
</dbReference>
<evidence type="ECO:0000313" key="18">
    <source>
        <dbReference type="EMBL" id="KRN65890.1"/>
    </source>
</evidence>
<dbReference type="AlphaFoldDB" id="A0A0R2ILK0"/>
<evidence type="ECO:0000256" key="15">
    <source>
        <dbReference type="ARBA" id="ARBA00023211"/>
    </source>
</evidence>
<evidence type="ECO:0000256" key="3">
    <source>
        <dbReference type="ARBA" id="ARBA00012768"/>
    </source>
</evidence>
<comment type="caution">
    <text evidence="18">The sequence shown here is derived from an EMBL/GenBank/DDBJ whole genome shotgun (WGS) entry which is preliminary data.</text>
</comment>
<dbReference type="PATRIC" id="fig|319652.3.peg.1758"/>
<keyword evidence="7" id="KW-0547">Nucleotide-binding</keyword>
<protein>
    <recommendedName>
        <fullName evidence="4 16">CRISPR-associated exonuclease Cas4</fullName>
        <ecNumber evidence="3 16">3.1.12.1</ecNumber>
    </recommendedName>
</protein>
<keyword evidence="14 16" id="KW-0051">Antiviral defense</keyword>
<keyword evidence="15 16" id="KW-0464">Manganese</keyword>
<comment type="cofactor">
    <cofactor evidence="1">
        <name>[4Fe-4S] cluster</name>
        <dbReference type="ChEBI" id="CHEBI:49883"/>
    </cofactor>
</comment>
<dbReference type="GO" id="GO:0004527">
    <property type="term" value="F:exonuclease activity"/>
    <property type="evidence" value="ECO:0007669"/>
    <property type="project" value="UniProtKB-KW"/>
</dbReference>
<evidence type="ECO:0000256" key="4">
    <source>
        <dbReference type="ARBA" id="ARBA00020049"/>
    </source>
</evidence>
<dbReference type="GO" id="GO:0046872">
    <property type="term" value="F:metal ion binding"/>
    <property type="evidence" value="ECO:0007669"/>
    <property type="project" value="UniProtKB-KW"/>
</dbReference>
<dbReference type="InterPro" id="IPR051827">
    <property type="entry name" value="Cas4_exonuclease"/>
</dbReference>
<keyword evidence="11" id="KW-0067">ATP-binding</keyword>
<keyword evidence="12 16" id="KW-0408">Iron</keyword>
<dbReference type="InterPro" id="IPR022765">
    <property type="entry name" value="Dna2/Cas4_DUF83"/>
</dbReference>
<dbReference type="Pfam" id="PF01930">
    <property type="entry name" value="Cas_Cas4"/>
    <property type="match status" value="1"/>
</dbReference>
<comment type="similarity">
    <text evidence="2 16">Belongs to the CRISPR-associated exonuclease Cas4 family.</text>
</comment>
<dbReference type="PANTHER" id="PTHR36531:SF6">
    <property type="entry name" value="DNA REPLICATION ATP-DEPENDENT HELICASE_NUCLEASE DNA2"/>
    <property type="match status" value="1"/>
</dbReference>
<dbReference type="Gene3D" id="3.90.320.10">
    <property type="match status" value="1"/>
</dbReference>
<evidence type="ECO:0000256" key="1">
    <source>
        <dbReference type="ARBA" id="ARBA00001966"/>
    </source>
</evidence>
<keyword evidence="13 16" id="KW-0411">Iron-sulfur</keyword>
<proteinExistence type="inferred from homology"/>
<evidence type="ECO:0000313" key="19">
    <source>
        <dbReference type="Proteomes" id="UP000051568"/>
    </source>
</evidence>
<evidence type="ECO:0000256" key="13">
    <source>
        <dbReference type="ARBA" id="ARBA00023014"/>
    </source>
</evidence>
<dbReference type="PANTHER" id="PTHR36531">
    <property type="entry name" value="CRISPR-ASSOCIATED EXONUCLEASE CAS4"/>
    <property type="match status" value="1"/>
</dbReference>
<evidence type="ECO:0000256" key="11">
    <source>
        <dbReference type="ARBA" id="ARBA00022840"/>
    </source>
</evidence>
<feature type="domain" description="DUF83" evidence="17">
    <location>
        <begin position="17"/>
        <end position="204"/>
    </location>
</feature>
<comment type="function">
    <text evidence="16">CRISPR (clustered regularly interspaced short palindromic repeat) is an adaptive immune system that provides protection against mobile genetic elements (viruses, transposable elements and conjugative plasmids). CRISPR clusters contain sequences complementary to antecedent mobile elements and target invading nucleic acids. CRISPR clusters are transcribed and processed into CRISPR RNA (crRNA).</text>
</comment>
<dbReference type="STRING" id="319652.IV80_GL001733"/>
<evidence type="ECO:0000256" key="6">
    <source>
        <dbReference type="ARBA" id="ARBA00022723"/>
    </source>
</evidence>
<evidence type="ECO:0000256" key="9">
    <source>
        <dbReference type="ARBA" id="ARBA00022806"/>
    </source>
</evidence>
<evidence type="ECO:0000256" key="16">
    <source>
        <dbReference type="RuleBase" id="RU365022"/>
    </source>
</evidence>
<keyword evidence="9" id="KW-0347">Helicase</keyword>
<keyword evidence="19" id="KW-1185">Reference proteome</keyword>
<dbReference type="GO" id="GO:0005524">
    <property type="term" value="F:ATP binding"/>
    <property type="evidence" value="ECO:0007669"/>
    <property type="project" value="UniProtKB-KW"/>
</dbReference>
<dbReference type="GO" id="GO:0004386">
    <property type="term" value="F:helicase activity"/>
    <property type="evidence" value="ECO:0007669"/>
    <property type="project" value="UniProtKB-KW"/>
</dbReference>
<dbReference type="Proteomes" id="UP000051568">
    <property type="component" value="Unassembled WGS sequence"/>
</dbReference>
<evidence type="ECO:0000256" key="12">
    <source>
        <dbReference type="ARBA" id="ARBA00023004"/>
    </source>
</evidence>
<comment type="cofactor">
    <cofactor evidence="16">
        <name>iron-sulfur cluster</name>
        <dbReference type="ChEBI" id="CHEBI:30408"/>
    </cofactor>
</comment>
<gene>
    <name evidence="18" type="ORF">IV80_GL001733</name>
</gene>
<accession>A0A0R2ILK0</accession>
<evidence type="ECO:0000256" key="2">
    <source>
        <dbReference type="ARBA" id="ARBA00009189"/>
    </source>
</evidence>
<comment type="cofactor">
    <cofactor evidence="16">
        <name>Mg(2+)</name>
        <dbReference type="ChEBI" id="CHEBI:18420"/>
    </cofactor>
    <cofactor evidence="16">
        <name>Mn(2+)</name>
        <dbReference type="ChEBI" id="CHEBI:29035"/>
    </cofactor>
    <text evidence="16">Mg(2+) or Mn(2+) required for ssDNA cleavage activity.</text>
</comment>
<sequence>MEMKKVEYSEDDFLMISGIQHFRFCQRQWSLIHVEQAWQDNFLTYDGQILHTKADQPEIREKRKNKLIVRSLPIHSRELGLTGICDVVEFEEDPNGVTVFGSDKKYIPKPVEYKHGHKKYDLSDALQLLAEAVCLEEMLGCTIHSGSIFYQQTRRREEIEFTESMREQLLNTINKMHQYWEKRFTPKVKTGPWCKSCSLANICLPELLSKQTVHSYLKRRLND</sequence>
<evidence type="ECO:0000256" key="8">
    <source>
        <dbReference type="ARBA" id="ARBA00022801"/>
    </source>
</evidence>
<dbReference type="GO" id="GO:0051607">
    <property type="term" value="P:defense response to virus"/>
    <property type="evidence" value="ECO:0007669"/>
    <property type="project" value="UniProtKB-KW"/>
</dbReference>
<dbReference type="EC" id="3.1.12.1" evidence="3 16"/>
<organism evidence="18 19">
    <name type="scientific">Pediococcus cellicola</name>
    <dbReference type="NCBI Taxonomy" id="319652"/>
    <lineage>
        <taxon>Bacteria</taxon>
        <taxon>Bacillati</taxon>
        <taxon>Bacillota</taxon>
        <taxon>Bacilli</taxon>
        <taxon>Lactobacillales</taxon>
        <taxon>Lactobacillaceae</taxon>
        <taxon>Pediococcus</taxon>
    </lineage>
</organism>
<dbReference type="GO" id="GO:0051536">
    <property type="term" value="F:iron-sulfur cluster binding"/>
    <property type="evidence" value="ECO:0007669"/>
    <property type="project" value="UniProtKB-KW"/>
</dbReference>
<dbReference type="EMBL" id="JQBR01000007">
    <property type="protein sequence ID" value="KRN65890.1"/>
    <property type="molecule type" value="Genomic_DNA"/>
</dbReference>
<evidence type="ECO:0000256" key="5">
    <source>
        <dbReference type="ARBA" id="ARBA00022722"/>
    </source>
</evidence>
<keyword evidence="8 16" id="KW-0378">Hydrolase</keyword>
<keyword evidence="10 16" id="KW-0269">Exonuclease</keyword>
<evidence type="ECO:0000259" key="17">
    <source>
        <dbReference type="Pfam" id="PF01930"/>
    </source>
</evidence>
<evidence type="ECO:0000256" key="10">
    <source>
        <dbReference type="ARBA" id="ARBA00022839"/>
    </source>
</evidence>
<keyword evidence="5 16" id="KW-0540">Nuclease</keyword>
<evidence type="ECO:0000256" key="7">
    <source>
        <dbReference type="ARBA" id="ARBA00022741"/>
    </source>
</evidence>
<dbReference type="NCBIfam" id="TIGR00372">
    <property type="entry name" value="cas4"/>
    <property type="match status" value="1"/>
</dbReference>
<reference evidence="18 19" key="1">
    <citation type="journal article" date="2015" name="Genome Announc.">
        <title>Expanding the biotechnology potential of lactobacilli through comparative genomics of 213 strains and associated genera.</title>
        <authorList>
            <person name="Sun Z."/>
            <person name="Harris H.M."/>
            <person name="McCann A."/>
            <person name="Guo C."/>
            <person name="Argimon S."/>
            <person name="Zhang W."/>
            <person name="Yang X."/>
            <person name="Jeffery I.B."/>
            <person name="Cooney J.C."/>
            <person name="Kagawa T.F."/>
            <person name="Liu W."/>
            <person name="Song Y."/>
            <person name="Salvetti E."/>
            <person name="Wrobel A."/>
            <person name="Rasinkangas P."/>
            <person name="Parkhill J."/>
            <person name="Rea M.C."/>
            <person name="O'Sullivan O."/>
            <person name="Ritari J."/>
            <person name="Douillard F.P."/>
            <person name="Paul Ross R."/>
            <person name="Yang R."/>
            <person name="Briner A.E."/>
            <person name="Felis G.E."/>
            <person name="de Vos W.M."/>
            <person name="Barrangou R."/>
            <person name="Klaenhammer T.R."/>
            <person name="Caufield P.W."/>
            <person name="Cui Y."/>
            <person name="Zhang H."/>
            <person name="O'Toole P.W."/>
        </authorList>
    </citation>
    <scope>NUCLEOTIDE SEQUENCE [LARGE SCALE GENOMIC DNA]</scope>
    <source>
        <strain evidence="18 19">DSM 17757</strain>
    </source>
</reference>